<keyword evidence="12" id="KW-1185">Reference proteome</keyword>
<evidence type="ECO:0000256" key="1">
    <source>
        <dbReference type="ARBA" id="ARBA00005575"/>
    </source>
</evidence>
<dbReference type="PROSITE" id="PS00108">
    <property type="entry name" value="PROTEIN_KINASE_ST"/>
    <property type="match status" value="1"/>
</dbReference>
<dbReference type="GO" id="GO:0005524">
    <property type="term" value="F:ATP binding"/>
    <property type="evidence" value="ECO:0007669"/>
    <property type="project" value="UniProtKB-UniRule"/>
</dbReference>
<evidence type="ECO:0000259" key="9">
    <source>
        <dbReference type="PROSITE" id="PS50006"/>
    </source>
</evidence>
<dbReference type="RefSeq" id="XP_008081448.1">
    <property type="nucleotide sequence ID" value="XM_008083257.1"/>
</dbReference>
<evidence type="ECO:0000256" key="7">
    <source>
        <dbReference type="ARBA" id="ARBA00022840"/>
    </source>
</evidence>
<protein>
    <submittedName>
        <fullName evidence="11">Protein kinase-like (PK-like)</fullName>
    </submittedName>
</protein>
<dbReference type="SMART" id="SM00220">
    <property type="entry name" value="S_TKc"/>
    <property type="match status" value="1"/>
</dbReference>
<keyword evidence="7 8" id="KW-0067">ATP-binding</keyword>
<dbReference type="PANTHER" id="PTHR11584:SF369">
    <property type="entry name" value="MITOGEN-ACTIVATED PROTEIN KINASE KINASE KINASE 19-RELATED"/>
    <property type="match status" value="1"/>
</dbReference>
<dbReference type="Gene3D" id="2.60.200.20">
    <property type="match status" value="1"/>
</dbReference>
<proteinExistence type="inferred from homology"/>
<dbReference type="InterPro" id="IPR008271">
    <property type="entry name" value="Ser/Thr_kinase_AS"/>
</dbReference>
<dbReference type="eggNOG" id="KOG0198">
    <property type="taxonomic scope" value="Eukaryota"/>
</dbReference>
<dbReference type="KEGG" id="glz:GLAREA_12475"/>
<dbReference type="AlphaFoldDB" id="S3D3J7"/>
<dbReference type="GeneID" id="19471516"/>
<feature type="binding site" evidence="8">
    <location>
        <position position="236"/>
    </location>
    <ligand>
        <name>ATP</name>
        <dbReference type="ChEBI" id="CHEBI:30616"/>
    </ligand>
</feature>
<keyword evidence="5 8" id="KW-0547">Nucleotide-binding</keyword>
<dbReference type="InterPro" id="IPR011009">
    <property type="entry name" value="Kinase-like_dom_sf"/>
</dbReference>
<keyword evidence="4" id="KW-0808">Transferase</keyword>
<sequence>MSDTDIIFYLVAENDLAQRVIDDEVNSSYRVEWDGVGVLQVGLGRTSKKPGSLISFGRDQTRSDVVFPTKQWSSLHCHFFLNKSSLALILRDTSMTNSTEVMYIDKADDRTYKLQGTPRQRVLLRGEAIIVSMGRAHFQISWPEHQSSVENENFEQAKALFAQREMPSGLDWTDLDFRVLPETAYETRSAHTPHVATQYEKLPTIVHELSAFLGAGTFGTVHRTLDLDNGNLLAVKRSTRPSDQEHYKPEWKREVEILARLSHANIVKFVHSQGWNIGAPVEIFMSLHEGTLKSLMSRHRCDQSPGPAPLYTDALFMQVVLALHYLHGEGIIHKDVKPDNILYDHKGTDNQLAFYLTDFGLSKEQDLESAGDCVEGSIPYMAPEVYQSQPHTGKSDMWSLGVMMLEVLGYFCIQEIDLEPREWRNRMALLPNFQPNFSFELYQGPPISNTSWPNHLRWYGRLLALPKNKMIIHDCLIPLLKDNAKDRFDTRRVIARFPSENPVRRYNLRNLAVRQEFRL</sequence>
<dbReference type="PROSITE" id="PS50006">
    <property type="entry name" value="FHA_DOMAIN"/>
    <property type="match status" value="1"/>
</dbReference>
<dbReference type="OMA" id="DQCYFDF"/>
<dbReference type="Proteomes" id="UP000016922">
    <property type="component" value="Unassembled WGS sequence"/>
</dbReference>
<keyword evidence="6 11" id="KW-0418">Kinase</keyword>
<keyword evidence="3" id="KW-0723">Serine/threonine-protein kinase</keyword>
<dbReference type="EMBL" id="KE145361">
    <property type="protein sequence ID" value="EPE31719.1"/>
    <property type="molecule type" value="Genomic_DNA"/>
</dbReference>
<comment type="similarity">
    <text evidence="1">Belongs to the protein kinase superfamily. CAMK Ser/Thr protein kinase family. CHEK2 subfamily.</text>
</comment>
<dbReference type="PROSITE" id="PS50011">
    <property type="entry name" value="PROTEIN_KINASE_DOM"/>
    <property type="match status" value="1"/>
</dbReference>
<feature type="domain" description="FHA" evidence="9">
    <location>
        <begin position="54"/>
        <end position="101"/>
    </location>
</feature>
<dbReference type="CDD" id="cd00180">
    <property type="entry name" value="PKc"/>
    <property type="match status" value="1"/>
</dbReference>
<evidence type="ECO:0000256" key="8">
    <source>
        <dbReference type="PROSITE-ProRule" id="PRU10141"/>
    </source>
</evidence>
<dbReference type="Pfam" id="PF00069">
    <property type="entry name" value="Pkinase"/>
    <property type="match status" value="1"/>
</dbReference>
<dbReference type="PANTHER" id="PTHR11584">
    <property type="entry name" value="SERINE/THREONINE PROTEIN KINASE"/>
    <property type="match status" value="1"/>
</dbReference>
<dbReference type="InterPro" id="IPR000253">
    <property type="entry name" value="FHA_dom"/>
</dbReference>
<accession>S3D3J7</accession>
<dbReference type="SUPFAM" id="SSF49879">
    <property type="entry name" value="SMAD/FHA domain"/>
    <property type="match status" value="1"/>
</dbReference>
<dbReference type="SUPFAM" id="SSF56112">
    <property type="entry name" value="Protein kinase-like (PK-like)"/>
    <property type="match status" value="1"/>
</dbReference>
<dbReference type="Gene3D" id="1.10.510.10">
    <property type="entry name" value="Transferase(Phosphotransferase) domain 1"/>
    <property type="match status" value="1"/>
</dbReference>
<dbReference type="PROSITE" id="PS00107">
    <property type="entry name" value="PROTEIN_KINASE_ATP"/>
    <property type="match status" value="1"/>
</dbReference>
<evidence type="ECO:0000256" key="6">
    <source>
        <dbReference type="ARBA" id="ARBA00022777"/>
    </source>
</evidence>
<dbReference type="InterPro" id="IPR008984">
    <property type="entry name" value="SMAD_FHA_dom_sf"/>
</dbReference>
<evidence type="ECO:0000313" key="11">
    <source>
        <dbReference type="EMBL" id="EPE31719.1"/>
    </source>
</evidence>
<evidence type="ECO:0000256" key="3">
    <source>
        <dbReference type="ARBA" id="ARBA00022527"/>
    </source>
</evidence>
<dbReference type="InterPro" id="IPR017441">
    <property type="entry name" value="Protein_kinase_ATP_BS"/>
</dbReference>
<comment type="similarity">
    <text evidence="2">Belongs to the protein kinase superfamily. STE Ser/Thr protein kinase family. MAP kinase kinase kinase subfamily.</text>
</comment>
<evidence type="ECO:0000256" key="5">
    <source>
        <dbReference type="ARBA" id="ARBA00022741"/>
    </source>
</evidence>
<evidence type="ECO:0000256" key="4">
    <source>
        <dbReference type="ARBA" id="ARBA00022679"/>
    </source>
</evidence>
<dbReference type="HOGENOM" id="CLU_524819_0_0_1"/>
<feature type="domain" description="Protein kinase" evidence="10">
    <location>
        <begin position="207"/>
        <end position="518"/>
    </location>
</feature>
<gene>
    <name evidence="11" type="ORF">GLAREA_12475</name>
</gene>
<dbReference type="GO" id="GO:0004674">
    <property type="term" value="F:protein serine/threonine kinase activity"/>
    <property type="evidence" value="ECO:0007669"/>
    <property type="project" value="UniProtKB-KW"/>
</dbReference>
<evidence type="ECO:0000256" key="2">
    <source>
        <dbReference type="ARBA" id="ARBA00006529"/>
    </source>
</evidence>
<dbReference type="InterPro" id="IPR000719">
    <property type="entry name" value="Prot_kinase_dom"/>
</dbReference>
<evidence type="ECO:0000313" key="12">
    <source>
        <dbReference type="Proteomes" id="UP000016922"/>
    </source>
</evidence>
<dbReference type="STRING" id="1116229.S3D3J7"/>
<reference evidence="11 12" key="1">
    <citation type="journal article" date="2013" name="BMC Genomics">
        <title>Genomics-driven discovery of the pneumocandin biosynthetic gene cluster in the fungus Glarea lozoyensis.</title>
        <authorList>
            <person name="Chen L."/>
            <person name="Yue Q."/>
            <person name="Zhang X."/>
            <person name="Xiang M."/>
            <person name="Wang C."/>
            <person name="Li S."/>
            <person name="Che Y."/>
            <person name="Ortiz-Lopez F.J."/>
            <person name="Bills G.F."/>
            <person name="Liu X."/>
            <person name="An Z."/>
        </authorList>
    </citation>
    <scope>NUCLEOTIDE SEQUENCE [LARGE SCALE GENOMIC DNA]</scope>
    <source>
        <strain evidence="12">ATCC 20868 / MF5171</strain>
    </source>
</reference>
<name>S3D3J7_GLAL2</name>
<evidence type="ECO:0000259" key="10">
    <source>
        <dbReference type="PROSITE" id="PS50011"/>
    </source>
</evidence>
<organism evidence="11 12">
    <name type="scientific">Glarea lozoyensis (strain ATCC 20868 / MF5171)</name>
    <dbReference type="NCBI Taxonomy" id="1116229"/>
    <lineage>
        <taxon>Eukaryota</taxon>
        <taxon>Fungi</taxon>
        <taxon>Dikarya</taxon>
        <taxon>Ascomycota</taxon>
        <taxon>Pezizomycotina</taxon>
        <taxon>Leotiomycetes</taxon>
        <taxon>Helotiales</taxon>
        <taxon>Helotiaceae</taxon>
        <taxon>Glarea</taxon>
    </lineage>
</organism>
<dbReference type="OrthoDB" id="3531824at2759"/>